<sequence length="656" mass="72611">PIPASSTQPTASFLADIAAQLQYSLVRPEPRSFMKHFRRLSSTSTSASIAGPRSNLHSSPSTFNPSHPQLQTCCQLQPLLQSQPKPQHHRHYHRQSAVTAAQTRIMSTMPASHGHSAACCNIPPIVSKGYQAKGSYEEIGGYKTYVTGPADATKAIVVIFDIFGYFDQTVQGADILAYGDDHHKYKVFMPDWFKGKPCPIEYYPPDTPEKQEALGKFFGEFPPPKIAGYVPDYVDGVKAHSPSVSKLALLGYCWGGKVVALTVKAPTNAFVAAASAHPAMVDPADAEGLTIPFALLASGDETPEDVKKFEENLKVPHHVETFADQIHGWMAARSDLNNDRVKAEYERGYKTLLEFFGKHPTMAHPSVFLWALDTRSLWPEASNTKDLPKYAQRALALLSPEEQAAVLKYYFVKDAKLSLASALLKRLAISRYCRVPFRSATAVRDARTKPVFLLPSGEEPLLFNVTHQHGVVVLFGAYQPPPGVAIGTDIVCPGERRDRDIKHIQTQGWPSFIGMHSEVLSPLEVSRMRGLPFPLHQPQKLLDYFYANWCLREAYVKMTGDALLAPWLHDLEMRYFAPPGESPPEGADKTLEVWFKGEKLTDVDVKLDWALGNEYMISTVVGRGEKGEGLDVPEPQSLDLEETLASAETLLEELGE</sequence>
<feature type="region of interest" description="Disordered" evidence="1">
    <location>
        <begin position="43"/>
        <end position="68"/>
    </location>
</feature>
<dbReference type="Gene3D" id="3.40.50.1820">
    <property type="entry name" value="alpha/beta hydrolase"/>
    <property type="match status" value="1"/>
</dbReference>
<evidence type="ECO:0000313" key="5">
    <source>
        <dbReference type="Proteomes" id="UP000801864"/>
    </source>
</evidence>
<dbReference type="Pfam" id="PF22624">
    <property type="entry name" value="AASDHPPT_N"/>
    <property type="match status" value="1"/>
</dbReference>
<feature type="non-terminal residue" evidence="4">
    <location>
        <position position="1"/>
    </location>
</feature>
<dbReference type="GO" id="GO:0008897">
    <property type="term" value="F:holo-[acyl-carrier-protein] synthase activity"/>
    <property type="evidence" value="ECO:0007669"/>
    <property type="project" value="InterPro"/>
</dbReference>
<dbReference type="InterPro" id="IPR055066">
    <property type="entry name" value="AASDHPPT_N"/>
</dbReference>
<dbReference type="PANTHER" id="PTHR47668:SF1">
    <property type="entry name" value="DIENELACTONE HYDROLASE DOMAIN-CONTAINING PROTEIN-RELATED"/>
    <property type="match status" value="1"/>
</dbReference>
<keyword evidence="5" id="KW-1185">Reference proteome</keyword>
<dbReference type="AlphaFoldDB" id="A0A9P4XHL9"/>
<evidence type="ECO:0000259" key="3">
    <source>
        <dbReference type="Pfam" id="PF22624"/>
    </source>
</evidence>
<protein>
    <recommendedName>
        <fullName evidence="6">Dienelactone hydrolase domain-containing protein</fullName>
    </recommendedName>
</protein>
<gene>
    <name evidence="4" type="ORF">CFAM422_004596</name>
</gene>
<feature type="domain" description="4'-phosphopantetheinyl transferase N-terminal" evidence="3">
    <location>
        <begin position="392"/>
        <end position="476"/>
    </location>
</feature>
<feature type="domain" description="Dienelactone hydrolase" evidence="2">
    <location>
        <begin position="143"/>
        <end position="358"/>
    </location>
</feature>
<dbReference type="InterPro" id="IPR037143">
    <property type="entry name" value="4-PPantetheinyl_Trfase_dom_sf"/>
</dbReference>
<evidence type="ECO:0000256" key="1">
    <source>
        <dbReference type="SAM" id="MobiDB-lite"/>
    </source>
</evidence>
<evidence type="ECO:0000313" key="4">
    <source>
        <dbReference type="EMBL" id="KAF3072763.1"/>
    </source>
</evidence>
<name>A0A9P4XHL9_9HYPO</name>
<dbReference type="Gene3D" id="3.90.470.20">
    <property type="entry name" value="4'-phosphopantetheinyl transferase domain"/>
    <property type="match status" value="2"/>
</dbReference>
<evidence type="ECO:0000259" key="2">
    <source>
        <dbReference type="Pfam" id="PF01738"/>
    </source>
</evidence>
<feature type="compositionally biased region" description="Polar residues" evidence="1">
    <location>
        <begin position="55"/>
        <end position="67"/>
    </location>
</feature>
<dbReference type="GO" id="GO:0016787">
    <property type="term" value="F:hydrolase activity"/>
    <property type="evidence" value="ECO:0007669"/>
    <property type="project" value="InterPro"/>
</dbReference>
<accession>A0A9P4XHL9</accession>
<dbReference type="SUPFAM" id="SSF53474">
    <property type="entry name" value="alpha/beta-Hydrolases"/>
    <property type="match status" value="1"/>
</dbReference>
<dbReference type="SUPFAM" id="SSF56214">
    <property type="entry name" value="4'-phosphopantetheinyl transferase"/>
    <property type="match status" value="2"/>
</dbReference>
<dbReference type="Proteomes" id="UP000801864">
    <property type="component" value="Unassembled WGS sequence"/>
</dbReference>
<reference evidence="4 5" key="1">
    <citation type="submission" date="2018-06" db="EMBL/GenBank/DDBJ databases">
        <title>Genome analysis of cellulolytic fungus Trichoderma lentiforme CFAM-422.</title>
        <authorList>
            <person name="Steindorff A.S."/>
            <person name="Formighieri E.F."/>
            <person name="Midorikawa G.E.O."/>
            <person name="Tamietti M.S."/>
            <person name="Ramos E.Z."/>
            <person name="Silva A.S."/>
            <person name="Bon E.P.S."/>
            <person name="Mendes T.D."/>
            <person name="Damaso M.C.T."/>
            <person name="Favaro L.C.L."/>
        </authorList>
    </citation>
    <scope>NUCLEOTIDE SEQUENCE [LARGE SCALE GENOMIC DNA]</scope>
    <source>
        <strain evidence="4 5">CFAM-422</strain>
    </source>
</reference>
<dbReference type="PANTHER" id="PTHR47668">
    <property type="entry name" value="DIENELACTONE HYDROLASE FAMILY PROTEIN (AFU_ORTHOLOGUE AFUA_6G01940)"/>
    <property type="match status" value="1"/>
</dbReference>
<proteinExistence type="predicted"/>
<dbReference type="InterPro" id="IPR029058">
    <property type="entry name" value="AB_hydrolase_fold"/>
</dbReference>
<evidence type="ECO:0008006" key="6">
    <source>
        <dbReference type="Google" id="ProtNLM"/>
    </source>
</evidence>
<dbReference type="InterPro" id="IPR002925">
    <property type="entry name" value="Dienelactn_hydro"/>
</dbReference>
<dbReference type="EMBL" id="QLNT01000007">
    <property type="protein sequence ID" value="KAF3072763.1"/>
    <property type="molecule type" value="Genomic_DNA"/>
</dbReference>
<comment type="caution">
    <text evidence="4">The sequence shown here is derived from an EMBL/GenBank/DDBJ whole genome shotgun (WGS) entry which is preliminary data.</text>
</comment>
<dbReference type="Pfam" id="PF01738">
    <property type="entry name" value="DLH"/>
    <property type="match status" value="1"/>
</dbReference>
<dbReference type="GO" id="GO:0000287">
    <property type="term" value="F:magnesium ion binding"/>
    <property type="evidence" value="ECO:0007669"/>
    <property type="project" value="InterPro"/>
</dbReference>
<organism evidence="4 5">
    <name type="scientific">Trichoderma lentiforme</name>
    <dbReference type="NCBI Taxonomy" id="1567552"/>
    <lineage>
        <taxon>Eukaryota</taxon>
        <taxon>Fungi</taxon>
        <taxon>Dikarya</taxon>
        <taxon>Ascomycota</taxon>
        <taxon>Pezizomycotina</taxon>
        <taxon>Sordariomycetes</taxon>
        <taxon>Hypocreomycetidae</taxon>
        <taxon>Hypocreales</taxon>
        <taxon>Hypocreaceae</taxon>
        <taxon>Trichoderma</taxon>
    </lineage>
</organism>